<keyword evidence="2" id="KW-1185">Reference proteome</keyword>
<name>A0A6G1PK89_CHAAH</name>
<dbReference type="AlphaFoldDB" id="A0A6G1PK89"/>
<dbReference type="Proteomes" id="UP000503349">
    <property type="component" value="Chromosome 6"/>
</dbReference>
<evidence type="ECO:0000313" key="2">
    <source>
        <dbReference type="Proteomes" id="UP000503349"/>
    </source>
</evidence>
<organism evidence="1 2">
    <name type="scientific">Channa argus</name>
    <name type="common">Northern snakehead</name>
    <name type="synonym">Ophicephalus argus</name>
    <dbReference type="NCBI Taxonomy" id="215402"/>
    <lineage>
        <taxon>Eukaryota</taxon>
        <taxon>Metazoa</taxon>
        <taxon>Chordata</taxon>
        <taxon>Craniata</taxon>
        <taxon>Vertebrata</taxon>
        <taxon>Euteleostomi</taxon>
        <taxon>Actinopterygii</taxon>
        <taxon>Neopterygii</taxon>
        <taxon>Teleostei</taxon>
        <taxon>Neoteleostei</taxon>
        <taxon>Acanthomorphata</taxon>
        <taxon>Anabantaria</taxon>
        <taxon>Anabantiformes</taxon>
        <taxon>Channoidei</taxon>
        <taxon>Channidae</taxon>
        <taxon>Channa</taxon>
    </lineage>
</organism>
<dbReference type="EMBL" id="CM015717">
    <property type="protein sequence ID" value="KAF3690554.1"/>
    <property type="molecule type" value="Genomic_DNA"/>
</dbReference>
<sequence length="57" mass="6428">MAIMDSSGSKKNRFSLCSSLNNRKKGNSQNRLIQQLNNVCEVKVKLPKPTVCISVRY</sequence>
<proteinExistence type="predicted"/>
<protein>
    <submittedName>
        <fullName evidence="1">Uncharacterized protein</fullName>
    </submittedName>
</protein>
<reference evidence="2" key="2">
    <citation type="submission" date="2019-02" db="EMBL/GenBank/DDBJ databases">
        <title>Opniocepnalus argus Var Kimnra genome.</title>
        <authorList>
            <person name="Zhou C."/>
            <person name="Xiao S."/>
        </authorList>
    </citation>
    <scope>NUCLEOTIDE SEQUENCE [LARGE SCALE GENOMIC DNA]</scope>
</reference>
<accession>A0A6G1PK89</accession>
<gene>
    <name evidence="1" type="ORF">EXN66_Car006227</name>
</gene>
<evidence type="ECO:0000313" key="1">
    <source>
        <dbReference type="EMBL" id="KAF3690554.1"/>
    </source>
</evidence>
<reference evidence="1 2" key="1">
    <citation type="submission" date="2019-02" db="EMBL/GenBank/DDBJ databases">
        <title>Opniocepnalus argus genome.</title>
        <authorList>
            <person name="Zhou C."/>
            <person name="Xiao S."/>
        </authorList>
    </citation>
    <scope>NUCLEOTIDE SEQUENCE [LARGE SCALE GENOMIC DNA]</scope>
    <source>
        <strain evidence="1">OARG1902GOOAL</strain>
        <tissue evidence="1">Muscle</tissue>
    </source>
</reference>